<evidence type="ECO:0000313" key="4">
    <source>
        <dbReference type="Proteomes" id="UP000193566"/>
    </source>
</evidence>
<dbReference type="InterPro" id="IPR020843">
    <property type="entry name" value="ER"/>
</dbReference>
<reference evidence="3 4" key="1">
    <citation type="submission" date="2017-04" db="EMBL/GenBank/DDBJ databases">
        <authorList>
            <person name="Varghese N."/>
            <person name="Submissions S."/>
        </authorList>
    </citation>
    <scope>NUCLEOTIDE SEQUENCE [LARGE SCALE GENOMIC DNA]</scope>
    <source>
        <strain evidence="3 4">J3</strain>
    </source>
</reference>
<comment type="caution">
    <text evidence="3">The sequence shown here is derived from an EMBL/GenBank/DDBJ whole genome shotgun (WGS) entry which is preliminary data.</text>
</comment>
<dbReference type="Gene3D" id="3.40.50.720">
    <property type="entry name" value="NAD(P)-binding Rossmann-like Domain"/>
    <property type="match status" value="1"/>
</dbReference>
<evidence type="ECO:0000313" key="3">
    <source>
        <dbReference type="EMBL" id="SMG36242.1"/>
    </source>
</evidence>
<gene>
    <name evidence="3" type="ORF">SAMN02745947_02448</name>
</gene>
<keyword evidence="4" id="KW-1185">Reference proteome</keyword>
<dbReference type="InterPro" id="IPR011032">
    <property type="entry name" value="GroES-like_sf"/>
</dbReference>
<organism evidence="3 4">
    <name type="scientific">Rhodococcus rhodochrous J3</name>
    <dbReference type="NCBI Taxonomy" id="903528"/>
    <lineage>
        <taxon>Bacteria</taxon>
        <taxon>Bacillati</taxon>
        <taxon>Actinomycetota</taxon>
        <taxon>Actinomycetes</taxon>
        <taxon>Mycobacteriales</taxon>
        <taxon>Nocardiaceae</taxon>
        <taxon>Rhodococcus</taxon>
    </lineage>
</organism>
<dbReference type="CDD" id="cd05288">
    <property type="entry name" value="PGDH"/>
    <property type="match status" value="1"/>
</dbReference>
<dbReference type="SUPFAM" id="SSF50129">
    <property type="entry name" value="GroES-like"/>
    <property type="match status" value="1"/>
</dbReference>
<proteinExistence type="predicted"/>
<dbReference type="InterPro" id="IPR045010">
    <property type="entry name" value="MDR_fam"/>
</dbReference>
<dbReference type="EMBL" id="FXAV01000005">
    <property type="protein sequence ID" value="SMG36242.1"/>
    <property type="molecule type" value="Genomic_DNA"/>
</dbReference>
<dbReference type="RefSeq" id="WP_143533371.1">
    <property type="nucleotide sequence ID" value="NZ_FXAV01000005.1"/>
</dbReference>
<dbReference type="Pfam" id="PF16884">
    <property type="entry name" value="ADH_N_2"/>
    <property type="match status" value="1"/>
</dbReference>
<dbReference type="Gene3D" id="3.90.180.10">
    <property type="entry name" value="Medium-chain alcohol dehydrogenases, catalytic domain"/>
    <property type="match status" value="1"/>
</dbReference>
<feature type="domain" description="Enoyl reductase (ER)" evidence="2">
    <location>
        <begin position="65"/>
        <end position="343"/>
    </location>
</feature>
<dbReference type="SMART" id="SM00829">
    <property type="entry name" value="PKS_ER"/>
    <property type="match status" value="1"/>
</dbReference>
<dbReference type="InterPro" id="IPR041694">
    <property type="entry name" value="ADH_N_2"/>
</dbReference>
<dbReference type="InterPro" id="IPR013149">
    <property type="entry name" value="ADH-like_C"/>
</dbReference>
<dbReference type="Pfam" id="PF00107">
    <property type="entry name" value="ADH_zinc_N"/>
    <property type="match status" value="1"/>
</dbReference>
<dbReference type="SUPFAM" id="SSF51735">
    <property type="entry name" value="NAD(P)-binding Rossmann-fold domains"/>
    <property type="match status" value="1"/>
</dbReference>
<sequence>MSADRNTVVRVRAVPVGIPTEADFEIAEEPMPVLDSDGTVLFRATHMSLDPVMRRYLPATDTGAGPIGGTAAVGDIAMAAPPPPYHPMVGAFVGEVLESRDSRFLPGDRIRGGHLWQTHHVVPGDCVQPVEHDDPLEELGLLGMPGMVAWCGIRVADLRPDETFVVSAAGGAIGMLAGQLAKAAGARVIGIASGEKASYVVDSLGFDAAIDRRATDVGSELDRLCPDGIDVYFENVGGDVGRAVFDRLRDHGRYIVCGMAGEYNGPEPQAGPPMRPVLRKRLRIEGFVVYDHFDDLPEFRSQIREVHHSGEIHYRYETVSGLAAAPSALGRLLRGENRGKIVVELD</sequence>
<dbReference type="PANTHER" id="PTHR43205:SF7">
    <property type="entry name" value="PROSTAGLANDIN REDUCTASE 1"/>
    <property type="match status" value="1"/>
</dbReference>
<dbReference type="InterPro" id="IPR036291">
    <property type="entry name" value="NAD(P)-bd_dom_sf"/>
</dbReference>
<dbReference type="PANTHER" id="PTHR43205">
    <property type="entry name" value="PROSTAGLANDIN REDUCTASE"/>
    <property type="match status" value="1"/>
</dbReference>
<evidence type="ECO:0000256" key="1">
    <source>
        <dbReference type="ARBA" id="ARBA00023002"/>
    </source>
</evidence>
<name>A0ABY1MAL8_RHORH</name>
<accession>A0ABY1MAL8</accession>
<protein>
    <recommendedName>
        <fullName evidence="2">Enoyl reductase (ER) domain-containing protein</fullName>
    </recommendedName>
</protein>
<keyword evidence="1" id="KW-0560">Oxidoreductase</keyword>
<dbReference type="Proteomes" id="UP000193566">
    <property type="component" value="Unassembled WGS sequence"/>
</dbReference>
<evidence type="ECO:0000259" key="2">
    <source>
        <dbReference type="SMART" id="SM00829"/>
    </source>
</evidence>